<dbReference type="PANTHER" id="PTHR33155:SF8">
    <property type="entry name" value="PROTEIN FANTASTIC FOUR 1"/>
    <property type="match status" value="1"/>
</dbReference>
<reference evidence="5" key="1">
    <citation type="journal article" date="2015" name="Proc. Natl. Acad. Sci. U.S.A.">
        <title>Genome sequencing of adzuki bean (Vigna angularis) provides insight into high starch and low fat accumulation and domestication.</title>
        <authorList>
            <person name="Yang K."/>
            <person name="Tian Z."/>
            <person name="Chen C."/>
            <person name="Luo L."/>
            <person name="Zhao B."/>
            <person name="Wang Z."/>
            <person name="Yu L."/>
            <person name="Li Y."/>
            <person name="Sun Y."/>
            <person name="Li W."/>
            <person name="Chen Y."/>
            <person name="Li Y."/>
            <person name="Zhang Y."/>
            <person name="Ai D."/>
            <person name="Zhao J."/>
            <person name="Shang C."/>
            <person name="Ma Y."/>
            <person name="Wu B."/>
            <person name="Wang M."/>
            <person name="Gao L."/>
            <person name="Sun D."/>
            <person name="Zhang P."/>
            <person name="Guo F."/>
            <person name="Wang W."/>
            <person name="Li Y."/>
            <person name="Wang J."/>
            <person name="Varshney R.K."/>
            <person name="Wang J."/>
            <person name="Ling H.Q."/>
            <person name="Wan P."/>
        </authorList>
    </citation>
    <scope>NUCLEOTIDE SEQUENCE</scope>
    <source>
        <strain evidence="5">cv. Jingnong 6</strain>
    </source>
</reference>
<name>A0A0L9TX06_PHAAN</name>
<evidence type="ECO:0000256" key="1">
    <source>
        <dbReference type="ARBA" id="ARBA00008690"/>
    </source>
</evidence>
<dbReference type="InterPro" id="IPR021410">
    <property type="entry name" value="FAF"/>
</dbReference>
<dbReference type="Proteomes" id="UP000053144">
    <property type="component" value="Chromosome 2"/>
</dbReference>
<dbReference type="STRING" id="3914.A0A0L9TX06"/>
<dbReference type="AlphaFoldDB" id="A0A0L9TX06"/>
<feature type="domain" description="FAF" evidence="3">
    <location>
        <begin position="295"/>
        <end position="343"/>
    </location>
</feature>
<feature type="region of interest" description="Disordered" evidence="2">
    <location>
        <begin position="1"/>
        <end position="59"/>
    </location>
</feature>
<dbReference type="Pfam" id="PF11250">
    <property type="entry name" value="FAF"/>
    <property type="match status" value="1"/>
</dbReference>
<feature type="region of interest" description="Disordered" evidence="2">
    <location>
        <begin position="161"/>
        <end position="192"/>
    </location>
</feature>
<dbReference type="InterPro" id="IPR046431">
    <property type="entry name" value="FAF_dom"/>
</dbReference>
<dbReference type="Gramene" id="KOM35026">
    <property type="protein sequence ID" value="KOM35026"/>
    <property type="gene ID" value="LR48_Vigan02g117600"/>
</dbReference>
<protein>
    <recommendedName>
        <fullName evidence="3">FAF domain-containing protein</fullName>
    </recommendedName>
</protein>
<evidence type="ECO:0000259" key="3">
    <source>
        <dbReference type="Pfam" id="PF11250"/>
    </source>
</evidence>
<feature type="compositionally biased region" description="Acidic residues" evidence="2">
    <location>
        <begin position="366"/>
        <end position="403"/>
    </location>
</feature>
<dbReference type="PANTHER" id="PTHR33155">
    <property type="entry name" value="FANTASTIC FOUR-LIKE PROTEIN (DUF3049)"/>
    <property type="match status" value="1"/>
</dbReference>
<evidence type="ECO:0000313" key="4">
    <source>
        <dbReference type="EMBL" id="KOM35026.1"/>
    </source>
</evidence>
<feature type="compositionally biased region" description="Polar residues" evidence="2">
    <location>
        <begin position="175"/>
        <end position="192"/>
    </location>
</feature>
<gene>
    <name evidence="4" type="ORF">LR48_Vigan02g117600</name>
</gene>
<organism evidence="4 5">
    <name type="scientific">Phaseolus angularis</name>
    <name type="common">Azuki bean</name>
    <name type="synonym">Vigna angularis</name>
    <dbReference type="NCBI Taxonomy" id="3914"/>
    <lineage>
        <taxon>Eukaryota</taxon>
        <taxon>Viridiplantae</taxon>
        <taxon>Streptophyta</taxon>
        <taxon>Embryophyta</taxon>
        <taxon>Tracheophyta</taxon>
        <taxon>Spermatophyta</taxon>
        <taxon>Magnoliopsida</taxon>
        <taxon>eudicotyledons</taxon>
        <taxon>Gunneridae</taxon>
        <taxon>Pentapetalae</taxon>
        <taxon>rosids</taxon>
        <taxon>fabids</taxon>
        <taxon>Fabales</taxon>
        <taxon>Fabaceae</taxon>
        <taxon>Papilionoideae</taxon>
        <taxon>50 kb inversion clade</taxon>
        <taxon>NPAAA clade</taxon>
        <taxon>indigoferoid/millettioid clade</taxon>
        <taxon>Phaseoleae</taxon>
        <taxon>Vigna</taxon>
    </lineage>
</organism>
<feature type="region of interest" description="Disordered" evidence="2">
    <location>
        <begin position="278"/>
        <end position="306"/>
    </location>
</feature>
<sequence length="437" mass="47748">MYGQPHVGVQSRSPLSHKQDRASVQGRLPGHTPEPNVQTVPSAKIERPHGAAPGAGGRPPSLECGAASVHLCTVRQFSLLRFVGFSSVRPVDASSPFIRPPLAFAVRPQSSTKLLCFSPVPLDTSIVDNAKMSYSSVCQGLQSSVEPCLLEPRVLKLKLAPPGSNSNLSPPPSQCPASNTLPHTPNHQHGNKNWTFLQSLSNISHCKDPETHKVYVHPSVKRSSSMLSAKSLELCTESLGCETGSNASDDTQDMSLFSLESIPTLRSNDTPVVMVTNKNSQSKRLNKRGSGTSTFPPPLTSMGEVSVRSHREDGRLILEAVTSSSPQPYFEAERGNGRLRLRLFESEASCYDDEVADDEGLKQQVSDEEEEEGQEQEQEEDDDDNVLVEEELEEYVGNSEDEMGMTKFVRPSRCKESGNRVIFGDGYFEQPPLSLCL</sequence>
<proteinExistence type="inferred from homology"/>
<accession>A0A0L9TX06</accession>
<comment type="similarity">
    <text evidence="1">Belongs to the fantastic four family.</text>
</comment>
<feature type="region of interest" description="Disordered" evidence="2">
    <location>
        <begin position="352"/>
        <end position="404"/>
    </location>
</feature>
<feature type="compositionally biased region" description="Polar residues" evidence="2">
    <location>
        <begin position="278"/>
        <end position="294"/>
    </location>
</feature>
<evidence type="ECO:0000256" key="2">
    <source>
        <dbReference type="SAM" id="MobiDB-lite"/>
    </source>
</evidence>
<evidence type="ECO:0000313" key="5">
    <source>
        <dbReference type="Proteomes" id="UP000053144"/>
    </source>
</evidence>
<dbReference type="EMBL" id="CM003372">
    <property type="protein sequence ID" value="KOM35026.1"/>
    <property type="molecule type" value="Genomic_DNA"/>
</dbReference>